<dbReference type="InterPro" id="IPR007318">
    <property type="entry name" value="Phopholipid_MeTrfase"/>
</dbReference>
<evidence type="ECO:0000256" key="9">
    <source>
        <dbReference type="ARBA" id="ARBA00023136"/>
    </source>
</evidence>
<evidence type="ECO:0000256" key="2">
    <source>
        <dbReference type="ARBA" id="ARBA00022516"/>
    </source>
</evidence>
<feature type="transmembrane region" description="Helical" evidence="13">
    <location>
        <begin position="49"/>
        <end position="70"/>
    </location>
</feature>
<evidence type="ECO:0000256" key="12">
    <source>
        <dbReference type="SAM" id="MobiDB-lite"/>
    </source>
</evidence>
<proteinExistence type="predicted"/>
<feature type="transmembrane region" description="Helical" evidence="13">
    <location>
        <begin position="20"/>
        <end position="43"/>
    </location>
</feature>
<feature type="compositionally biased region" description="Polar residues" evidence="12">
    <location>
        <begin position="409"/>
        <end position="422"/>
    </location>
</feature>
<dbReference type="AlphaFoldDB" id="A0AAD5XWG6"/>
<keyword evidence="2" id="KW-0444">Lipid biosynthesis</keyword>
<feature type="transmembrane region" description="Helical" evidence="13">
    <location>
        <begin position="192"/>
        <end position="211"/>
    </location>
</feature>
<sequence>MGKNYKFDENPIEFNSWVLFRGLVDIILVNDVASYIIFCFAFYNSPDNLTYIDYLRYAGGVVMCTFNIWVKSDAHRVVKDFAWYWGDFFFLIESSLVFDGVFEMAPHPMYSVGYMWFYGASLITKSYVVLFVSLAAHAAQFAFLYFVENPHIEKTYNTVASSSPENLEILQKYFRRDLIVFKNFDFFRSSDLLSVIIVAYAFVLCLLVGKIDENWKLYFYIGIFNISQVMVYISFVIAGFRVSNLPVDWTYGDTLLRLTIGSLLILLHLWTAVSVYEVIGDIGWFYGDFFIDEMRHVNVPQYTGIYRFLNNPEKLIGQAAFWGVTIICNSWALFAVTLFGQISTWLFLQYVELPHMKKIYGLNKVRKLAGVENSIQKEVKKVFKKIDNKSLKDLVKSWEYRNEKKLQRNSRMPESALNSPGETDSEDSEDDKISVSSSSLSRDSLRKRNLSNLVEAGRNVIDEVIGKLATASMETETTKNISHIPTQLYSLCFARENTLIQLGEPIEIEFIGPVKFIKSKDWIGIYEVDSNPSKDVTVKKSHGKWQFLSGKNDIYAAEEENPITSRNIGHTAITRFFNSEHQEMVRGKLTFRGFQIPWKTGKFEFRWHHDGKYGCLALSDPFEIFVKNDDFRLDEEKENLKLNGVDNYLQSIEKDLLMFIEKSLDVTGIQEHNPEWKKLGLDDNIIDVFGSRIGSVEAATYSSCKEKICKRIIYFIKEKFEVEFSWKVITLVGSCKNLAKRIDDAQKALKFD</sequence>
<name>A0AAD5XWG6_9FUNG</name>
<evidence type="ECO:0000313" key="15">
    <source>
        <dbReference type="Proteomes" id="UP001211065"/>
    </source>
</evidence>
<evidence type="ECO:0000256" key="6">
    <source>
        <dbReference type="ARBA" id="ARBA00022692"/>
    </source>
</evidence>
<organism evidence="14 15">
    <name type="scientific">Clydaea vesicula</name>
    <dbReference type="NCBI Taxonomy" id="447962"/>
    <lineage>
        <taxon>Eukaryota</taxon>
        <taxon>Fungi</taxon>
        <taxon>Fungi incertae sedis</taxon>
        <taxon>Chytridiomycota</taxon>
        <taxon>Chytridiomycota incertae sedis</taxon>
        <taxon>Chytridiomycetes</taxon>
        <taxon>Lobulomycetales</taxon>
        <taxon>Lobulomycetaceae</taxon>
        <taxon>Clydaea</taxon>
    </lineage>
</organism>
<accession>A0AAD5XWG6</accession>
<evidence type="ECO:0000256" key="10">
    <source>
        <dbReference type="ARBA" id="ARBA00023209"/>
    </source>
</evidence>
<dbReference type="GO" id="GO:0032259">
    <property type="term" value="P:methylation"/>
    <property type="evidence" value="ECO:0007669"/>
    <property type="project" value="UniProtKB-KW"/>
</dbReference>
<evidence type="ECO:0000256" key="5">
    <source>
        <dbReference type="ARBA" id="ARBA00022691"/>
    </source>
</evidence>
<feature type="transmembrane region" description="Helical" evidence="13">
    <location>
        <begin position="122"/>
        <end position="147"/>
    </location>
</feature>
<keyword evidence="7 13" id="KW-1133">Transmembrane helix</keyword>
<evidence type="ECO:0000256" key="11">
    <source>
        <dbReference type="ARBA" id="ARBA00023264"/>
    </source>
</evidence>
<comment type="caution">
    <text evidence="14">The sequence shown here is derived from an EMBL/GenBank/DDBJ whole genome shotgun (WGS) entry which is preliminary data.</text>
</comment>
<keyword evidence="8" id="KW-0443">Lipid metabolism</keyword>
<evidence type="ECO:0000313" key="14">
    <source>
        <dbReference type="EMBL" id="KAJ3206302.1"/>
    </source>
</evidence>
<feature type="transmembrane region" description="Helical" evidence="13">
    <location>
        <begin position="254"/>
        <end position="276"/>
    </location>
</feature>
<comment type="subcellular location">
    <subcellularLocation>
        <location evidence="1">Endomembrane system</location>
        <topology evidence="1">Multi-pass membrane protein</topology>
    </subcellularLocation>
</comment>
<dbReference type="GO" id="GO:0012505">
    <property type="term" value="C:endomembrane system"/>
    <property type="evidence" value="ECO:0007669"/>
    <property type="project" value="UniProtKB-SubCell"/>
</dbReference>
<keyword evidence="11" id="KW-1208">Phospholipid metabolism</keyword>
<keyword evidence="4" id="KW-0808">Transferase</keyword>
<evidence type="ECO:0000256" key="13">
    <source>
        <dbReference type="SAM" id="Phobius"/>
    </source>
</evidence>
<protein>
    <submittedName>
        <fullName evidence="14">Phosphatidylethanolamine N-methyltransferase</fullName>
    </submittedName>
</protein>
<dbReference type="Proteomes" id="UP001211065">
    <property type="component" value="Unassembled WGS sequence"/>
</dbReference>
<feature type="transmembrane region" description="Helical" evidence="13">
    <location>
        <begin position="319"/>
        <end position="348"/>
    </location>
</feature>
<evidence type="ECO:0000256" key="1">
    <source>
        <dbReference type="ARBA" id="ARBA00004127"/>
    </source>
</evidence>
<keyword evidence="10" id="KW-0594">Phospholipid biosynthesis</keyword>
<gene>
    <name evidence="14" type="primary">CHO2</name>
    <name evidence="14" type="ORF">HK099_000574</name>
</gene>
<feature type="region of interest" description="Disordered" evidence="12">
    <location>
        <begin position="405"/>
        <end position="438"/>
    </location>
</feature>
<dbReference type="InterPro" id="IPR016219">
    <property type="entry name" value="Phosphatid-EA_MeTrfase_fun"/>
</dbReference>
<keyword evidence="6 13" id="KW-0812">Transmembrane</keyword>
<evidence type="ECO:0000256" key="4">
    <source>
        <dbReference type="ARBA" id="ARBA00022679"/>
    </source>
</evidence>
<evidence type="ECO:0000256" key="8">
    <source>
        <dbReference type="ARBA" id="ARBA00023098"/>
    </source>
</evidence>
<dbReference type="GO" id="GO:0004608">
    <property type="term" value="F:phosphatidylethanolamine N-methyltransferase activity"/>
    <property type="evidence" value="ECO:0007669"/>
    <property type="project" value="InterPro"/>
</dbReference>
<dbReference type="GO" id="GO:0006656">
    <property type="term" value="P:phosphatidylcholine biosynthetic process"/>
    <property type="evidence" value="ECO:0007669"/>
    <property type="project" value="TreeGrafter"/>
</dbReference>
<keyword evidence="3" id="KW-0489">Methyltransferase</keyword>
<dbReference type="EMBL" id="JADGJW010001133">
    <property type="protein sequence ID" value="KAJ3206302.1"/>
    <property type="molecule type" value="Genomic_DNA"/>
</dbReference>
<keyword evidence="15" id="KW-1185">Reference proteome</keyword>
<dbReference type="PANTHER" id="PTHR32138">
    <property type="entry name" value="PHOSPHATIDYLETHANOLAMINE N-METHYLTRANSFERASE"/>
    <property type="match status" value="1"/>
</dbReference>
<evidence type="ECO:0000256" key="7">
    <source>
        <dbReference type="ARBA" id="ARBA00022989"/>
    </source>
</evidence>
<dbReference type="Pfam" id="PF04191">
    <property type="entry name" value="PEMT"/>
    <property type="match status" value="2"/>
</dbReference>
<keyword evidence="5" id="KW-0949">S-adenosyl-L-methionine</keyword>
<feature type="transmembrane region" description="Helical" evidence="13">
    <location>
        <begin position="217"/>
        <end position="242"/>
    </location>
</feature>
<evidence type="ECO:0000256" key="3">
    <source>
        <dbReference type="ARBA" id="ARBA00022603"/>
    </source>
</evidence>
<reference evidence="14" key="1">
    <citation type="submission" date="2020-05" db="EMBL/GenBank/DDBJ databases">
        <title>Phylogenomic resolution of chytrid fungi.</title>
        <authorList>
            <person name="Stajich J.E."/>
            <person name="Amses K."/>
            <person name="Simmons R."/>
            <person name="Seto K."/>
            <person name="Myers J."/>
            <person name="Bonds A."/>
            <person name="Quandt C.A."/>
            <person name="Barry K."/>
            <person name="Liu P."/>
            <person name="Grigoriev I."/>
            <person name="Longcore J.E."/>
            <person name="James T.Y."/>
        </authorList>
    </citation>
    <scope>NUCLEOTIDE SEQUENCE</scope>
    <source>
        <strain evidence="14">JEL0476</strain>
    </source>
</reference>
<keyword evidence="9 13" id="KW-0472">Membrane</keyword>
<dbReference type="PANTHER" id="PTHR32138:SF0">
    <property type="entry name" value="PHOSPHATIDYLETHANOLAMINE N-METHYLTRANSFERASE"/>
    <property type="match status" value="1"/>
</dbReference>
<dbReference type="PIRSF" id="PIRSF000383">
    <property type="entry name" value="PEAMT"/>
    <property type="match status" value="1"/>
</dbReference>